<gene>
    <name evidence="2" type="ORF">IZT61_15250</name>
</gene>
<dbReference type="AlphaFoldDB" id="A0A7U3SPB4"/>
<evidence type="ECO:0000313" key="3">
    <source>
        <dbReference type="Proteomes" id="UP000594759"/>
    </source>
</evidence>
<proteinExistence type="predicted"/>
<evidence type="ECO:0000256" key="1">
    <source>
        <dbReference type="SAM" id="MobiDB-lite"/>
    </source>
</evidence>
<feature type="compositionally biased region" description="Acidic residues" evidence="1">
    <location>
        <begin position="1"/>
        <end position="10"/>
    </location>
</feature>
<dbReference type="Proteomes" id="UP000594759">
    <property type="component" value="Chromosome"/>
</dbReference>
<feature type="compositionally biased region" description="Acidic residues" evidence="1">
    <location>
        <begin position="57"/>
        <end position="71"/>
    </location>
</feature>
<accession>A0A7U3SPB4</accession>
<dbReference type="RefSeq" id="WP_196097915.1">
    <property type="nucleotide sequence ID" value="NZ_CP064939.1"/>
</dbReference>
<evidence type="ECO:0000313" key="2">
    <source>
        <dbReference type="EMBL" id="QPH38433.1"/>
    </source>
</evidence>
<dbReference type="EMBL" id="CP064939">
    <property type="protein sequence ID" value="QPH38433.1"/>
    <property type="molecule type" value="Genomic_DNA"/>
</dbReference>
<feature type="compositionally biased region" description="Acidic residues" evidence="1">
    <location>
        <begin position="22"/>
        <end position="34"/>
    </location>
</feature>
<protein>
    <submittedName>
        <fullName evidence="2">Uncharacterized protein</fullName>
    </submittedName>
</protein>
<keyword evidence="3" id="KW-1185">Reference proteome</keyword>
<dbReference type="KEGG" id="pex:IZT61_15250"/>
<name>A0A7U3SPB4_9SPHI</name>
<sequence length="71" mass="8242">MIDPQDEDYSNDPNDALRREDDTENINELDGDDTNIEHDKDLLEQADEASRASYELNLDDVDRNDEEDLND</sequence>
<reference evidence="2 3" key="1">
    <citation type="submission" date="2020-11" db="EMBL/GenBank/DDBJ databases">
        <title>Pedobacter endophytica, an endophytic bacteria isolated form Carex pumila.</title>
        <authorList>
            <person name="Peng Y."/>
            <person name="Jiang L."/>
            <person name="Lee J."/>
        </authorList>
    </citation>
    <scope>NUCLEOTIDE SEQUENCE [LARGE SCALE GENOMIC DNA]</scope>
    <source>
        <strain evidence="2 3">JBR3-12</strain>
    </source>
</reference>
<feature type="region of interest" description="Disordered" evidence="1">
    <location>
        <begin position="1"/>
        <end position="71"/>
    </location>
</feature>
<organism evidence="2 3">
    <name type="scientific">Pedobacter endophyticus</name>
    <dbReference type="NCBI Taxonomy" id="2789740"/>
    <lineage>
        <taxon>Bacteria</taxon>
        <taxon>Pseudomonadati</taxon>
        <taxon>Bacteroidota</taxon>
        <taxon>Sphingobacteriia</taxon>
        <taxon>Sphingobacteriales</taxon>
        <taxon>Sphingobacteriaceae</taxon>
        <taxon>Pedobacter</taxon>
    </lineage>
</organism>